<dbReference type="Pfam" id="PF02310">
    <property type="entry name" value="B12-binding"/>
    <property type="match status" value="1"/>
</dbReference>
<gene>
    <name evidence="9" type="ORF">L9S41_12115</name>
</gene>
<evidence type="ECO:0000256" key="5">
    <source>
        <dbReference type="ARBA" id="ARBA00022723"/>
    </source>
</evidence>
<dbReference type="PANTHER" id="PTHR43409">
    <property type="entry name" value="ANAEROBIC MAGNESIUM-PROTOPORPHYRIN IX MONOMETHYL ESTER CYCLASE-RELATED"/>
    <property type="match status" value="1"/>
</dbReference>
<dbReference type="PANTHER" id="PTHR43409:SF7">
    <property type="entry name" value="BLL1977 PROTEIN"/>
    <property type="match status" value="1"/>
</dbReference>
<dbReference type="SFLD" id="SFLDG01082">
    <property type="entry name" value="B12-binding_domain_containing"/>
    <property type="match status" value="1"/>
</dbReference>
<reference evidence="9" key="1">
    <citation type="journal article" date="2022" name="Environ. Microbiol.">
        <title>Geoalkalibacter halelectricus SAP #1 sp. nov. possessing extracellular electron transfer and mineral#reducing capabilities from a haloalkaline environment.</title>
        <authorList>
            <person name="Yadav S."/>
            <person name="Singh R."/>
            <person name="Sundharam S.S."/>
            <person name="Chaudhary S."/>
            <person name="Krishnamurthi S."/>
            <person name="Patil S.A."/>
        </authorList>
    </citation>
    <scope>NUCLEOTIDE SEQUENCE</scope>
    <source>
        <strain evidence="9">SAP-1</strain>
    </source>
</reference>
<dbReference type="SFLD" id="SFLDS00029">
    <property type="entry name" value="Radical_SAM"/>
    <property type="match status" value="1"/>
</dbReference>
<dbReference type="Pfam" id="PF04055">
    <property type="entry name" value="Radical_SAM"/>
    <property type="match status" value="1"/>
</dbReference>
<evidence type="ECO:0000256" key="7">
    <source>
        <dbReference type="ARBA" id="ARBA00023014"/>
    </source>
</evidence>
<dbReference type="InterPro" id="IPR007197">
    <property type="entry name" value="rSAM"/>
</dbReference>
<feature type="domain" description="B12-binding" evidence="8">
    <location>
        <begin position="15"/>
        <end position="147"/>
    </location>
</feature>
<accession>A0ABY5ZIL4</accession>
<keyword evidence="2" id="KW-0489">Methyltransferase</keyword>
<dbReference type="InterPro" id="IPR051198">
    <property type="entry name" value="BchE-like"/>
</dbReference>
<evidence type="ECO:0000256" key="1">
    <source>
        <dbReference type="ARBA" id="ARBA00001966"/>
    </source>
</evidence>
<keyword evidence="4" id="KW-0949">S-adenosyl-L-methionine</keyword>
<evidence type="ECO:0000256" key="2">
    <source>
        <dbReference type="ARBA" id="ARBA00022603"/>
    </source>
</evidence>
<name>A0ABY5ZIL4_9BACT</name>
<dbReference type="InterPro" id="IPR006158">
    <property type="entry name" value="Cobalamin-bd"/>
</dbReference>
<proteinExistence type="predicted"/>
<comment type="cofactor">
    <cofactor evidence="1">
        <name>[4Fe-4S] cluster</name>
        <dbReference type="ChEBI" id="CHEBI:49883"/>
    </cofactor>
</comment>
<dbReference type="Proteomes" id="UP001060414">
    <property type="component" value="Chromosome"/>
</dbReference>
<dbReference type="PROSITE" id="PS51332">
    <property type="entry name" value="B12_BINDING"/>
    <property type="match status" value="1"/>
</dbReference>
<dbReference type="InterPro" id="IPR023404">
    <property type="entry name" value="rSAM_horseshoe"/>
</dbReference>
<keyword evidence="10" id="KW-1185">Reference proteome</keyword>
<evidence type="ECO:0000313" key="10">
    <source>
        <dbReference type="Proteomes" id="UP001060414"/>
    </source>
</evidence>
<dbReference type="CDD" id="cd02068">
    <property type="entry name" value="radical_SAM_B12_BD"/>
    <property type="match status" value="1"/>
</dbReference>
<dbReference type="InterPro" id="IPR034466">
    <property type="entry name" value="Methyltransferase_Class_B"/>
</dbReference>
<dbReference type="CDD" id="cd01335">
    <property type="entry name" value="Radical_SAM"/>
    <property type="match status" value="1"/>
</dbReference>
<evidence type="ECO:0000256" key="4">
    <source>
        <dbReference type="ARBA" id="ARBA00022691"/>
    </source>
</evidence>
<keyword evidence="3" id="KW-0808">Transferase</keyword>
<evidence type="ECO:0000259" key="8">
    <source>
        <dbReference type="PROSITE" id="PS51332"/>
    </source>
</evidence>
<evidence type="ECO:0000256" key="6">
    <source>
        <dbReference type="ARBA" id="ARBA00023004"/>
    </source>
</evidence>
<dbReference type="EMBL" id="CP092109">
    <property type="protein sequence ID" value="UWZ78428.1"/>
    <property type="molecule type" value="Genomic_DNA"/>
</dbReference>
<dbReference type="RefSeq" id="WP_260746780.1">
    <property type="nucleotide sequence ID" value="NZ_CP092109.1"/>
</dbReference>
<dbReference type="SMART" id="SM00729">
    <property type="entry name" value="Elp3"/>
    <property type="match status" value="1"/>
</dbReference>
<dbReference type="SFLD" id="SFLDG01123">
    <property type="entry name" value="methyltransferase_(Class_B)"/>
    <property type="match status" value="1"/>
</dbReference>
<keyword evidence="7" id="KW-0411">Iron-sulfur</keyword>
<organism evidence="9 10">
    <name type="scientific">Geoalkalibacter halelectricus</name>
    <dbReference type="NCBI Taxonomy" id="2847045"/>
    <lineage>
        <taxon>Bacteria</taxon>
        <taxon>Pseudomonadati</taxon>
        <taxon>Thermodesulfobacteriota</taxon>
        <taxon>Desulfuromonadia</taxon>
        <taxon>Desulfuromonadales</taxon>
        <taxon>Geoalkalibacteraceae</taxon>
        <taxon>Geoalkalibacter</taxon>
    </lineage>
</organism>
<dbReference type="SUPFAM" id="SSF102114">
    <property type="entry name" value="Radical SAM enzymes"/>
    <property type="match status" value="1"/>
</dbReference>
<sequence>MRIAMACVPIVEWYQERLVPAYMDGYRNNPHLGPYLLAAVLEQAGFDLSLVDLTCAEFLDESVAERFAEFDVVLLSCNSTNWPTGRLLIDWLKQSCPAQVLVVGGIHATLFGREVIQTTPVDYVIAGEGERSLPLLLDALQQQGGYHKVPGLIWRQAGALVANPPAPLLSSRELDALPLPLYSAMPPGRFKTIAIESSRGCQGNCLFCAIPFRKHWRPLSAGAFVDKVEALQPFLDKVEMRHFSVVDDCFTIDRQRALDIVELTRRRGVNFQATYDARIRDFLDEELVEHLSSCSRGVLVGAESFLPRTLKRIGKPVTPDEIVRCARILDRYGLAEDTIFSFIIGFPWETKREVQENFSRIVDLALTFGVRIFLQWHTLTPGSALWHRLLRQGKVAVADLDTVGFLLGEKWFYVSSSLSVEDRLDISDMVTSVQKVMAFTKPYGSKRGEISFIIPPYLLNNKQLTEKWRESYFAPEQPQA</sequence>
<dbReference type="Gene3D" id="3.40.50.280">
    <property type="entry name" value="Cobalamin-binding domain"/>
    <property type="match status" value="1"/>
</dbReference>
<keyword evidence="6" id="KW-0408">Iron</keyword>
<evidence type="ECO:0000256" key="3">
    <source>
        <dbReference type="ARBA" id="ARBA00022679"/>
    </source>
</evidence>
<keyword evidence="5" id="KW-0479">Metal-binding</keyword>
<protein>
    <submittedName>
        <fullName evidence="9">B12-binding domain-containing radical SAM protein</fullName>
    </submittedName>
</protein>
<dbReference type="Gene3D" id="3.80.30.20">
    <property type="entry name" value="tm_1862 like domain"/>
    <property type="match status" value="1"/>
</dbReference>
<dbReference type="InterPro" id="IPR058240">
    <property type="entry name" value="rSAM_sf"/>
</dbReference>
<dbReference type="InterPro" id="IPR006638">
    <property type="entry name" value="Elp3/MiaA/NifB-like_rSAM"/>
</dbReference>
<evidence type="ECO:0000313" key="9">
    <source>
        <dbReference type="EMBL" id="UWZ78428.1"/>
    </source>
</evidence>